<proteinExistence type="predicted"/>
<keyword evidence="2" id="KW-1185">Reference proteome</keyword>
<dbReference type="RefSeq" id="WP_322777343.1">
    <property type="nucleotide sequence ID" value="NZ_JARJFB010000137.1"/>
</dbReference>
<comment type="caution">
    <text evidence="1">The sequence shown here is derived from an EMBL/GenBank/DDBJ whole genome shotgun (WGS) entry which is preliminary data.</text>
</comment>
<dbReference type="EMBL" id="JARJFB010000137">
    <property type="protein sequence ID" value="MEA0971440.1"/>
    <property type="molecule type" value="Genomic_DNA"/>
</dbReference>
<dbReference type="Gene3D" id="3.90.79.10">
    <property type="entry name" value="Nucleoside Triphosphate Pyrophosphohydrolase"/>
    <property type="match status" value="1"/>
</dbReference>
<evidence type="ECO:0000313" key="2">
    <source>
        <dbReference type="Proteomes" id="UP001291687"/>
    </source>
</evidence>
<reference evidence="1 2" key="1">
    <citation type="submission" date="2023-03" db="EMBL/GenBank/DDBJ databases">
        <title>Host association and intracellularity evolved multiple times independently in the Rickettsiales.</title>
        <authorList>
            <person name="Castelli M."/>
            <person name="Nardi T."/>
            <person name="Gammuto L."/>
            <person name="Bellinzona G."/>
            <person name="Sabaneyeva E."/>
            <person name="Potekhin A."/>
            <person name="Serra V."/>
            <person name="Petroni G."/>
            <person name="Sassera D."/>
        </authorList>
    </citation>
    <scope>NUCLEOTIDE SEQUENCE [LARGE SCALE GENOMIC DNA]</scope>
    <source>
        <strain evidence="1 2">Sr 2-6</strain>
    </source>
</reference>
<dbReference type="SUPFAM" id="SSF55811">
    <property type="entry name" value="Nudix"/>
    <property type="match status" value="1"/>
</dbReference>
<name>A0ABU5NE54_9RICK</name>
<evidence type="ECO:0000313" key="1">
    <source>
        <dbReference type="EMBL" id="MEA0971440.1"/>
    </source>
</evidence>
<dbReference type="InterPro" id="IPR015797">
    <property type="entry name" value="NUDIX_hydrolase-like_dom_sf"/>
</dbReference>
<sequence>MPTYDIDLEQTAIREFKEETGLEWDIKNGYPVHLSTRSAYGVTNDKRLYTIVAAFLLDYKELEHAPFTKAGSDIGEVLWVKLSGYYKEP</sequence>
<protein>
    <recommendedName>
        <fullName evidence="3">Nudix hydrolase domain-containing protein</fullName>
    </recommendedName>
</protein>
<gene>
    <name evidence="1" type="ORF">Megvenef_01418</name>
</gene>
<organism evidence="1 2">
    <name type="scientific">Candidatus Megaera venefica</name>
    <dbReference type="NCBI Taxonomy" id="2055910"/>
    <lineage>
        <taxon>Bacteria</taxon>
        <taxon>Pseudomonadati</taxon>
        <taxon>Pseudomonadota</taxon>
        <taxon>Alphaproteobacteria</taxon>
        <taxon>Rickettsiales</taxon>
        <taxon>Rickettsiaceae</taxon>
        <taxon>Candidatus Megaera</taxon>
    </lineage>
</organism>
<dbReference type="Proteomes" id="UP001291687">
    <property type="component" value="Unassembled WGS sequence"/>
</dbReference>
<accession>A0ABU5NE54</accession>
<evidence type="ECO:0008006" key="3">
    <source>
        <dbReference type="Google" id="ProtNLM"/>
    </source>
</evidence>